<dbReference type="Proteomes" id="UP001595773">
    <property type="component" value="Unassembled WGS sequence"/>
</dbReference>
<evidence type="ECO:0000256" key="1">
    <source>
        <dbReference type="SAM" id="Phobius"/>
    </source>
</evidence>
<keyword evidence="1" id="KW-1133">Transmembrane helix</keyword>
<protein>
    <submittedName>
        <fullName evidence="2">Uncharacterized protein</fullName>
    </submittedName>
</protein>
<proteinExistence type="predicted"/>
<feature type="transmembrane region" description="Helical" evidence="1">
    <location>
        <begin position="26"/>
        <end position="48"/>
    </location>
</feature>
<keyword evidence="1" id="KW-0812">Transmembrane</keyword>
<evidence type="ECO:0000313" key="3">
    <source>
        <dbReference type="Proteomes" id="UP001595773"/>
    </source>
</evidence>
<feature type="transmembrane region" description="Helical" evidence="1">
    <location>
        <begin position="81"/>
        <end position="99"/>
    </location>
</feature>
<dbReference type="RefSeq" id="WP_230067617.1">
    <property type="nucleotide sequence ID" value="NZ_BAABLL010000001.1"/>
</dbReference>
<comment type="caution">
    <text evidence="2">The sequence shown here is derived from an EMBL/GenBank/DDBJ whole genome shotgun (WGS) entry which is preliminary data.</text>
</comment>
<name>A0ABV8QW73_9MICC</name>
<keyword evidence="1" id="KW-0472">Membrane</keyword>
<evidence type="ECO:0000313" key="2">
    <source>
        <dbReference type="EMBL" id="MFC4264432.1"/>
    </source>
</evidence>
<dbReference type="EMBL" id="JBHSCQ010000004">
    <property type="protein sequence ID" value="MFC4264432.1"/>
    <property type="molecule type" value="Genomic_DNA"/>
</dbReference>
<sequence>MDTAATLARMDNVGGVSQHQRLRKMVGLAVPITAVLAVATGIMIALLADSSASYGWFAYAPLSNEVFTGDGLIYMGPSSKVAITVTVGGLLLLAFWSGYRTALRRGPVSRNDA</sequence>
<accession>A0ABV8QW73</accession>
<reference evidence="3" key="1">
    <citation type="journal article" date="2019" name="Int. J. Syst. Evol. Microbiol.">
        <title>The Global Catalogue of Microorganisms (GCM) 10K type strain sequencing project: providing services to taxonomists for standard genome sequencing and annotation.</title>
        <authorList>
            <consortium name="The Broad Institute Genomics Platform"/>
            <consortium name="The Broad Institute Genome Sequencing Center for Infectious Disease"/>
            <person name="Wu L."/>
            <person name="Ma J."/>
        </authorList>
    </citation>
    <scope>NUCLEOTIDE SEQUENCE [LARGE SCALE GENOMIC DNA]</scope>
    <source>
        <strain evidence="3">CGMCC 1.10698</strain>
    </source>
</reference>
<organism evidence="2 3">
    <name type="scientific">Arthrobacter cryoconiti</name>
    <dbReference type="NCBI Taxonomy" id="748907"/>
    <lineage>
        <taxon>Bacteria</taxon>
        <taxon>Bacillati</taxon>
        <taxon>Actinomycetota</taxon>
        <taxon>Actinomycetes</taxon>
        <taxon>Micrococcales</taxon>
        <taxon>Micrococcaceae</taxon>
        <taxon>Arthrobacter</taxon>
    </lineage>
</organism>
<gene>
    <name evidence="2" type="ORF">ACFOW9_02320</name>
</gene>
<keyword evidence="3" id="KW-1185">Reference proteome</keyword>